<dbReference type="KEGG" id="pgr:PGTG_21027"/>
<reference evidence="3" key="1">
    <citation type="journal article" date="2011" name="Proc. Natl. Acad. Sci. U.S.A.">
        <title>Obligate biotrophy features unraveled by the genomic analysis of rust fungi.</title>
        <authorList>
            <person name="Duplessis S."/>
            <person name="Cuomo C.A."/>
            <person name="Lin Y.-C."/>
            <person name="Aerts A."/>
            <person name="Tisserant E."/>
            <person name="Veneault-Fourrey C."/>
            <person name="Joly D.L."/>
            <person name="Hacquard S."/>
            <person name="Amselem J."/>
            <person name="Cantarel B.L."/>
            <person name="Chiu R."/>
            <person name="Coutinho P.M."/>
            <person name="Feau N."/>
            <person name="Field M."/>
            <person name="Frey P."/>
            <person name="Gelhaye E."/>
            <person name="Goldberg J."/>
            <person name="Grabherr M.G."/>
            <person name="Kodira C.D."/>
            <person name="Kohler A."/>
            <person name="Kuees U."/>
            <person name="Lindquist E.A."/>
            <person name="Lucas S.M."/>
            <person name="Mago R."/>
            <person name="Mauceli E."/>
            <person name="Morin E."/>
            <person name="Murat C."/>
            <person name="Pangilinan J.L."/>
            <person name="Park R."/>
            <person name="Pearson M."/>
            <person name="Quesneville H."/>
            <person name="Rouhier N."/>
            <person name="Sakthikumar S."/>
            <person name="Salamov A.A."/>
            <person name="Schmutz J."/>
            <person name="Selles B."/>
            <person name="Shapiro H."/>
            <person name="Tanguay P."/>
            <person name="Tuskan G.A."/>
            <person name="Henrissat B."/>
            <person name="Van de Peer Y."/>
            <person name="Rouze P."/>
            <person name="Ellis J.G."/>
            <person name="Dodds P.N."/>
            <person name="Schein J.E."/>
            <person name="Zhong S."/>
            <person name="Hamelin R.C."/>
            <person name="Grigoriev I.V."/>
            <person name="Szabo L.J."/>
            <person name="Martin F."/>
        </authorList>
    </citation>
    <scope>NUCLEOTIDE SEQUENCE [LARGE SCALE GENOMIC DNA]</scope>
    <source>
        <strain evidence="3">CRL 75-36-700-3 / race SCCL</strain>
    </source>
</reference>
<name>H6QQ65_PUCGT</name>
<dbReference type="GeneID" id="13542744"/>
<feature type="region of interest" description="Disordered" evidence="1">
    <location>
        <begin position="1"/>
        <end position="27"/>
    </location>
</feature>
<gene>
    <name evidence="2" type="ORF">PGTG_21027</name>
</gene>
<protein>
    <submittedName>
        <fullName evidence="2">Uncharacterized protein</fullName>
    </submittedName>
</protein>
<dbReference type="RefSeq" id="XP_003890383.1">
    <property type="nucleotide sequence ID" value="XM_003890334.1"/>
</dbReference>
<dbReference type="EMBL" id="DS178269">
    <property type="protein sequence ID" value="EHS64677.1"/>
    <property type="molecule type" value="Genomic_DNA"/>
</dbReference>
<keyword evidence="3" id="KW-1185">Reference proteome</keyword>
<evidence type="ECO:0000313" key="2">
    <source>
        <dbReference type="EMBL" id="EHS64677.1"/>
    </source>
</evidence>
<evidence type="ECO:0000313" key="3">
    <source>
        <dbReference type="Proteomes" id="UP000008783"/>
    </source>
</evidence>
<dbReference type="InParanoid" id="H6QQ65"/>
<proteinExistence type="predicted"/>
<dbReference type="Proteomes" id="UP000008783">
    <property type="component" value="Unassembled WGS sequence"/>
</dbReference>
<dbReference type="VEuPathDB" id="FungiDB:PGTG_21027"/>
<organism evidence="2 3">
    <name type="scientific">Puccinia graminis f. sp. tritici (strain CRL 75-36-700-3 / race SCCL)</name>
    <name type="common">Black stem rust fungus</name>
    <dbReference type="NCBI Taxonomy" id="418459"/>
    <lineage>
        <taxon>Eukaryota</taxon>
        <taxon>Fungi</taxon>
        <taxon>Dikarya</taxon>
        <taxon>Basidiomycota</taxon>
        <taxon>Pucciniomycotina</taxon>
        <taxon>Pucciniomycetes</taxon>
        <taxon>Pucciniales</taxon>
        <taxon>Pucciniaceae</taxon>
        <taxon>Puccinia</taxon>
    </lineage>
</organism>
<feature type="compositionally biased region" description="Pro residues" evidence="1">
    <location>
        <begin position="13"/>
        <end position="22"/>
    </location>
</feature>
<sequence>MVPHRTDSTQPSLPAPFGPPPTSAAESFVTSQRYSHLVHRTYMRPPAVDRLLSIDA</sequence>
<dbReference type="OrthoDB" id="10529086at2759"/>
<accession>H6QQ65</accession>
<dbReference type="HOGENOM" id="CLU_3015265_0_0_1"/>
<evidence type="ECO:0000256" key="1">
    <source>
        <dbReference type="SAM" id="MobiDB-lite"/>
    </source>
</evidence>
<dbReference type="AlphaFoldDB" id="H6QQ65"/>